<dbReference type="Proteomes" id="UP000057820">
    <property type="component" value="Plasmid 5"/>
</dbReference>
<keyword evidence="1" id="KW-0614">Plasmid</keyword>
<name>A0A0H5PBM3_NOCFR</name>
<evidence type="ECO:0000313" key="2">
    <source>
        <dbReference type="Proteomes" id="UP000057820"/>
    </source>
</evidence>
<accession>A0A0H5PBM3</accession>
<proteinExistence type="predicted"/>
<sequence length="80" mass="9322">MPYSDWGCEVARKKLTIEFDKPLPSELYANIISATWMNMRAIADAANFEFTIHHDGESSLSVELNNHWDRFATEAWWDTE</sequence>
<organism evidence="1 2">
    <name type="scientific">Nocardia farcinica</name>
    <dbReference type="NCBI Taxonomy" id="37329"/>
    <lineage>
        <taxon>Bacteria</taxon>
        <taxon>Bacillati</taxon>
        <taxon>Actinomycetota</taxon>
        <taxon>Actinomycetes</taxon>
        <taxon>Mycobacteriales</taxon>
        <taxon>Nocardiaceae</taxon>
        <taxon>Nocardia</taxon>
    </lineage>
</organism>
<reference evidence="2" key="1">
    <citation type="submission" date="2015-03" db="EMBL/GenBank/DDBJ databases">
        <authorList>
            <consortium name="Pathogen Informatics"/>
        </authorList>
    </citation>
    <scope>NUCLEOTIDE SEQUENCE [LARGE SCALE GENOMIC DNA]</scope>
    <source>
        <strain evidence="2">NCTC11134</strain>
        <plasmid evidence="2">5</plasmid>
    </source>
</reference>
<dbReference type="AlphaFoldDB" id="A0A0H5PBM3"/>
<dbReference type="KEGG" id="nfr:ERS450000_06191"/>
<gene>
    <name evidence="1" type="ORF">ERS450000_06191</name>
</gene>
<evidence type="ECO:0000313" key="1">
    <source>
        <dbReference type="EMBL" id="CRY84649.1"/>
    </source>
</evidence>
<protein>
    <submittedName>
        <fullName evidence="1">Uncharacterized protein</fullName>
    </submittedName>
</protein>
<geneLocation type="plasmid" evidence="1">
    <name>5</name>
</geneLocation>
<dbReference type="EMBL" id="LN868942">
    <property type="protein sequence ID" value="CRY84649.1"/>
    <property type="molecule type" value="Genomic_DNA"/>
</dbReference>